<dbReference type="GO" id="GO:0004674">
    <property type="term" value="F:protein serine/threonine kinase activity"/>
    <property type="evidence" value="ECO:0007669"/>
    <property type="project" value="UniProtKB-KW"/>
</dbReference>
<evidence type="ECO:0000256" key="9">
    <source>
        <dbReference type="ARBA" id="ARBA00022741"/>
    </source>
</evidence>
<keyword evidence="5" id="KW-0808">Transferase</keyword>
<keyword evidence="6 16" id="KW-0812">Transmembrane</keyword>
<feature type="domain" description="Protein kinase" evidence="18">
    <location>
        <begin position="583"/>
        <end position="856"/>
    </location>
</feature>
<dbReference type="FunFam" id="3.30.200.20:FF:000394">
    <property type="entry name" value="Leucine-rich repeat receptor-like protein kinase"/>
    <property type="match status" value="1"/>
</dbReference>
<dbReference type="GO" id="GO:0005524">
    <property type="term" value="F:ATP binding"/>
    <property type="evidence" value="ECO:0007669"/>
    <property type="project" value="UniProtKB-UniRule"/>
</dbReference>
<dbReference type="Pfam" id="PF13855">
    <property type="entry name" value="LRR_8"/>
    <property type="match status" value="1"/>
</dbReference>
<evidence type="ECO:0000256" key="10">
    <source>
        <dbReference type="ARBA" id="ARBA00022777"/>
    </source>
</evidence>
<organism evidence="19 20">
    <name type="scientific">Arabidopsis thaliana x Arabidopsis arenosa</name>
    <dbReference type="NCBI Taxonomy" id="1240361"/>
    <lineage>
        <taxon>Eukaryota</taxon>
        <taxon>Viridiplantae</taxon>
        <taxon>Streptophyta</taxon>
        <taxon>Embryophyta</taxon>
        <taxon>Tracheophyta</taxon>
        <taxon>Spermatophyta</taxon>
        <taxon>Magnoliopsida</taxon>
        <taxon>eudicotyledons</taxon>
        <taxon>Gunneridae</taxon>
        <taxon>Pentapetalae</taxon>
        <taxon>rosids</taxon>
        <taxon>malvids</taxon>
        <taxon>Brassicales</taxon>
        <taxon>Brassicaceae</taxon>
        <taxon>Camelineae</taxon>
        <taxon>Arabidopsis</taxon>
    </lineage>
</organism>
<feature type="signal peptide" evidence="17">
    <location>
        <begin position="1"/>
        <end position="23"/>
    </location>
</feature>
<dbReference type="InterPro" id="IPR001611">
    <property type="entry name" value="Leu-rich_rpt"/>
</dbReference>
<dbReference type="PROSITE" id="PS50011">
    <property type="entry name" value="PROTEIN_KINASE_DOM"/>
    <property type="match status" value="1"/>
</dbReference>
<dbReference type="FunFam" id="3.80.10.10:FF:000129">
    <property type="entry name" value="Leucine-rich repeat receptor-like kinase"/>
    <property type="match status" value="1"/>
</dbReference>
<keyword evidence="12 16" id="KW-1133">Transmembrane helix</keyword>
<keyword evidence="14" id="KW-0675">Receptor</keyword>
<evidence type="ECO:0000256" key="5">
    <source>
        <dbReference type="ARBA" id="ARBA00022679"/>
    </source>
</evidence>
<keyword evidence="2" id="KW-0723">Serine/threonine-protein kinase</keyword>
<evidence type="ECO:0000256" key="17">
    <source>
        <dbReference type="SAM" id="SignalP"/>
    </source>
</evidence>
<evidence type="ECO:0000313" key="19">
    <source>
        <dbReference type="EMBL" id="KAG7534852.1"/>
    </source>
</evidence>
<feature type="transmembrane region" description="Helical" evidence="16">
    <location>
        <begin position="510"/>
        <end position="534"/>
    </location>
</feature>
<evidence type="ECO:0000256" key="7">
    <source>
        <dbReference type="ARBA" id="ARBA00022729"/>
    </source>
</evidence>
<dbReference type="FunFam" id="1.10.510.10:FF:000146">
    <property type="entry name" value="LRR receptor-like serine/threonine-protein kinase IOS1"/>
    <property type="match status" value="1"/>
</dbReference>
<dbReference type="GO" id="GO:0016020">
    <property type="term" value="C:membrane"/>
    <property type="evidence" value="ECO:0007669"/>
    <property type="project" value="UniProtKB-SubCell"/>
</dbReference>
<keyword evidence="13 16" id="KW-0472">Membrane</keyword>
<dbReference type="PANTHER" id="PTHR45631:SF133">
    <property type="entry name" value="PROTEIN KINASE DOMAIN-CONTAINING PROTEIN"/>
    <property type="match status" value="1"/>
</dbReference>
<dbReference type="CDD" id="cd14066">
    <property type="entry name" value="STKc_IRAK"/>
    <property type="match status" value="1"/>
</dbReference>
<evidence type="ECO:0000256" key="12">
    <source>
        <dbReference type="ARBA" id="ARBA00022989"/>
    </source>
</evidence>
<evidence type="ECO:0000256" key="16">
    <source>
        <dbReference type="SAM" id="Phobius"/>
    </source>
</evidence>
<evidence type="ECO:0000256" key="8">
    <source>
        <dbReference type="ARBA" id="ARBA00022737"/>
    </source>
</evidence>
<name>A0A8T1XKX3_9BRAS</name>
<evidence type="ECO:0000256" key="14">
    <source>
        <dbReference type="ARBA" id="ARBA00023170"/>
    </source>
</evidence>
<comment type="caution">
    <text evidence="19">The sequence shown here is derived from an EMBL/GenBank/DDBJ whole genome shotgun (WGS) entry which is preliminary data.</text>
</comment>
<dbReference type="InterPro" id="IPR017441">
    <property type="entry name" value="Protein_kinase_ATP_BS"/>
</dbReference>
<evidence type="ECO:0000313" key="20">
    <source>
        <dbReference type="Proteomes" id="UP000694240"/>
    </source>
</evidence>
<keyword evidence="11 15" id="KW-0067">ATP-binding</keyword>
<evidence type="ECO:0000259" key="18">
    <source>
        <dbReference type="PROSITE" id="PS50011"/>
    </source>
</evidence>
<evidence type="ECO:0000256" key="3">
    <source>
        <dbReference type="ARBA" id="ARBA00022553"/>
    </source>
</evidence>
<keyword evidence="8" id="KW-0677">Repeat</keyword>
<dbReference type="InterPro" id="IPR024788">
    <property type="entry name" value="Malectin-like_Carb-bd_dom"/>
</dbReference>
<keyword evidence="7 17" id="KW-0732">Signal</keyword>
<comment type="subcellular location">
    <subcellularLocation>
        <location evidence="1">Membrane</location>
        <topology evidence="1">Single-pass membrane protein</topology>
    </subcellularLocation>
</comment>
<keyword evidence="10" id="KW-0418">Kinase</keyword>
<reference evidence="19 20" key="1">
    <citation type="submission" date="2020-12" db="EMBL/GenBank/DDBJ databases">
        <title>Concerted genomic and epigenomic changes stabilize Arabidopsis allopolyploids.</title>
        <authorList>
            <person name="Chen Z."/>
        </authorList>
    </citation>
    <scope>NUCLEOTIDE SEQUENCE [LARGE SCALE GENOMIC DNA]</scope>
    <source>
        <strain evidence="19">Allo738</strain>
        <tissue evidence="19">Leaf</tissue>
    </source>
</reference>
<evidence type="ECO:0000256" key="4">
    <source>
        <dbReference type="ARBA" id="ARBA00022614"/>
    </source>
</evidence>
<keyword evidence="4" id="KW-0433">Leucine-rich repeat</keyword>
<proteinExistence type="predicted"/>
<evidence type="ECO:0000256" key="15">
    <source>
        <dbReference type="PROSITE-ProRule" id="PRU10141"/>
    </source>
</evidence>
<evidence type="ECO:0000256" key="13">
    <source>
        <dbReference type="ARBA" id="ARBA00023136"/>
    </source>
</evidence>
<feature type="binding site" evidence="15">
    <location>
        <position position="611"/>
    </location>
    <ligand>
        <name>ATP</name>
        <dbReference type="ChEBI" id="CHEBI:30616"/>
    </ligand>
</feature>
<accession>A0A8T1XKX3</accession>
<dbReference type="Pfam" id="PF12819">
    <property type="entry name" value="Malectin_like"/>
    <property type="match status" value="1"/>
</dbReference>
<protein>
    <submittedName>
        <fullName evidence="19">Leucine-rich repeat</fullName>
    </submittedName>
</protein>
<evidence type="ECO:0000256" key="11">
    <source>
        <dbReference type="ARBA" id="ARBA00022840"/>
    </source>
</evidence>
<keyword evidence="3" id="KW-0597">Phosphoprotein</keyword>
<dbReference type="Pfam" id="PF00069">
    <property type="entry name" value="Pkinase"/>
    <property type="match status" value="1"/>
</dbReference>
<sequence>MERSLALLLRLIGTLAIIHIVQAQSQQGFISLDCGLPANEQSPYKETDFGLQFSSDAIYIQSGKTGRVQPNLEGRLLKPYTTVRYFPEGTRNCYNIPVEKGRNHLIRGWFIYGNYDGFDLKPKFDLYLGPNLWATVDLQAEVNGTAEEILHIPTSNSLQICLVKTGETIPMISALEIRPMGNDSYLTKSGSLHLFFRVYLTKSEKYLRYPKDVYDRQWIAYFQKEWTQISTTSDVHNINDYDPPKDALATAAIPTNASEPLTIKWTNSDNPNAQYYLYRHFSEIQDLQTNETREFNMLWNGEVMSTDPVIPKKLDISTIYSQSPRICDEGKCIFQLIRTNKSTLPPILNAFEAFTVIQFPQSETNETEVIAIRNIEANYGLSRINWQGDPCVPQQFRWDALNCSNTDPSTPPRITSLNLSSSGLTGNIAAAIQNLTQLEKLDLSNNNLTGEVPEFLGNIKSLLFINLSGNDLNGTIPQSLQRKGGLKLFRQGNPRLFPSESPTISTGKSFPVVIVASVASAAILIVVLVLVLVLRKKKPSTVQVVHPPPSRPTMNVPYANSPEPSIEMKKRRFTYAEVMKMTNNFERVVGEGGFGVVCHGTVNGSEQVAVKLLSQSSTQGYKEFKAEVDLLLRVHHTNLVSLVGYCDEGDHLALIYEFVPNGDLRQHLSGKGGKPIVNWATRLRISAEAALGLEYLHIGCTPPIVHRDVKTTNILLDEQFKAKLADFGLSRSFPVGGETHVSTVVAGTPGYLDPEYYQTSRLGEKSDVYSFGIVLLEMITNQPVIDRNRRKSHITQWVGSELNGGDITKIMDPKLNGDYDSRSAWRALELAMSCADPTSARRPTMSHVVIELKECLVSENSRRNMSRGMDSLSSPEVSMVFDSGMIPRAR</sequence>
<dbReference type="SMART" id="SM00220">
    <property type="entry name" value="S_TKc"/>
    <property type="match status" value="1"/>
</dbReference>
<dbReference type="PROSITE" id="PS00108">
    <property type="entry name" value="PROTEIN_KINASE_ST"/>
    <property type="match status" value="1"/>
</dbReference>
<dbReference type="PROSITE" id="PS00107">
    <property type="entry name" value="PROTEIN_KINASE_ATP"/>
    <property type="match status" value="1"/>
</dbReference>
<keyword evidence="9 15" id="KW-0547">Nucleotide-binding</keyword>
<dbReference type="Proteomes" id="UP000694240">
    <property type="component" value="Chromosome 13"/>
</dbReference>
<evidence type="ECO:0000256" key="6">
    <source>
        <dbReference type="ARBA" id="ARBA00022692"/>
    </source>
</evidence>
<dbReference type="InterPro" id="IPR008271">
    <property type="entry name" value="Ser/Thr_kinase_AS"/>
</dbReference>
<dbReference type="PANTHER" id="PTHR45631">
    <property type="entry name" value="OS07G0107800 PROTEIN-RELATED"/>
    <property type="match status" value="1"/>
</dbReference>
<evidence type="ECO:0000256" key="1">
    <source>
        <dbReference type="ARBA" id="ARBA00004167"/>
    </source>
</evidence>
<feature type="chain" id="PRO_5035900834" evidence="17">
    <location>
        <begin position="24"/>
        <end position="890"/>
    </location>
</feature>
<dbReference type="AlphaFoldDB" id="A0A8T1XKX3"/>
<evidence type="ECO:0000256" key="2">
    <source>
        <dbReference type="ARBA" id="ARBA00022527"/>
    </source>
</evidence>
<gene>
    <name evidence="19" type="ORF">ISN45_Aa08g023630</name>
</gene>
<dbReference type="EMBL" id="JAEFBK010000013">
    <property type="protein sequence ID" value="KAG7534852.1"/>
    <property type="molecule type" value="Genomic_DNA"/>
</dbReference>
<dbReference type="InterPro" id="IPR000719">
    <property type="entry name" value="Prot_kinase_dom"/>
</dbReference>
<keyword evidence="20" id="KW-1185">Reference proteome</keyword>